<evidence type="ECO:0000256" key="9">
    <source>
        <dbReference type="ARBA" id="ARBA00022842"/>
    </source>
</evidence>
<dbReference type="Gene3D" id="3.90.580.10">
    <property type="entry name" value="Zinc finger, CHC2-type domain"/>
    <property type="match status" value="1"/>
</dbReference>
<evidence type="ECO:0000256" key="7">
    <source>
        <dbReference type="ARBA" id="ARBA00022771"/>
    </source>
</evidence>
<dbReference type="GO" id="GO:0008270">
    <property type="term" value="F:zinc ion binding"/>
    <property type="evidence" value="ECO:0007669"/>
    <property type="project" value="UniProtKB-UniRule"/>
</dbReference>
<comment type="domain">
    <text evidence="12">Contains an N-terminal zinc-binding domain, a central core domain that contains the primase activity, and a C-terminal DnaB-binding domain.</text>
</comment>
<feature type="region of interest" description="Disordered" evidence="13">
    <location>
        <begin position="428"/>
        <end position="463"/>
    </location>
</feature>
<name>K1KGK1_9BURK</name>
<dbReference type="InterPro" id="IPR002694">
    <property type="entry name" value="Znf_CHC2"/>
</dbReference>
<dbReference type="InterPro" id="IPR036977">
    <property type="entry name" value="DNA_primase_Znf_CHC2"/>
</dbReference>
<feature type="zinc finger region" description="CHC2-type" evidence="12">
    <location>
        <begin position="37"/>
        <end position="61"/>
    </location>
</feature>
<dbReference type="InterPro" id="IPR030846">
    <property type="entry name" value="DnaG_bac"/>
</dbReference>
<dbReference type="Pfam" id="PF13662">
    <property type="entry name" value="Toprim_4"/>
    <property type="match status" value="1"/>
</dbReference>
<dbReference type="Gene3D" id="3.40.1360.10">
    <property type="match status" value="1"/>
</dbReference>
<keyword evidence="5 12" id="KW-0235">DNA replication</keyword>
<dbReference type="GO" id="GO:0003677">
    <property type="term" value="F:DNA binding"/>
    <property type="evidence" value="ECO:0007669"/>
    <property type="project" value="UniProtKB-KW"/>
</dbReference>
<evidence type="ECO:0000256" key="2">
    <source>
        <dbReference type="ARBA" id="ARBA00022515"/>
    </source>
</evidence>
<dbReference type="PANTHER" id="PTHR30313">
    <property type="entry name" value="DNA PRIMASE"/>
    <property type="match status" value="1"/>
</dbReference>
<dbReference type="AlphaFoldDB" id="K1KGK1"/>
<keyword evidence="8 12" id="KW-0862">Zinc</keyword>
<dbReference type="OrthoDB" id="9803773at2"/>
<reference evidence="15 16" key="1">
    <citation type="submission" date="2012-05" db="EMBL/GenBank/DDBJ databases">
        <title>The Genome Sequence of Sutterella wadsworthensis 2_1_59BFAA.</title>
        <authorList>
            <consortium name="The Broad Institute Genome Sequencing Platform"/>
            <person name="Earl A."/>
            <person name="Ward D."/>
            <person name="Feldgarden M."/>
            <person name="Gevers D."/>
            <person name="Daigneault M."/>
            <person name="Strauss J."/>
            <person name="Allen-Vercoe E."/>
            <person name="Walker B."/>
            <person name="Young S.K."/>
            <person name="Zeng Q."/>
            <person name="Gargeya S."/>
            <person name="Fitzgerald M."/>
            <person name="Haas B."/>
            <person name="Abouelleil A."/>
            <person name="Alvarado L."/>
            <person name="Arachchi H.M."/>
            <person name="Berlin A.M."/>
            <person name="Chapman S.B."/>
            <person name="Goldberg J."/>
            <person name="Griggs A."/>
            <person name="Gujja S."/>
            <person name="Hansen M."/>
            <person name="Howarth C."/>
            <person name="Imamovic A."/>
            <person name="Larimer J."/>
            <person name="McCowen C."/>
            <person name="Montmayeur A."/>
            <person name="Murphy C."/>
            <person name="Neiman D."/>
            <person name="Pearson M."/>
            <person name="Priest M."/>
            <person name="Roberts A."/>
            <person name="Saif S."/>
            <person name="Shea T."/>
            <person name="Sisk P."/>
            <person name="Sykes S."/>
            <person name="Wortman J."/>
            <person name="Nusbaum C."/>
            <person name="Birren B."/>
        </authorList>
    </citation>
    <scope>NUCLEOTIDE SEQUENCE [LARGE SCALE GENOMIC DNA]</scope>
    <source>
        <strain evidence="15 16">2_1_59BFAA</strain>
    </source>
</reference>
<evidence type="ECO:0000256" key="4">
    <source>
        <dbReference type="ARBA" id="ARBA00022695"/>
    </source>
</evidence>
<accession>K1KGK1</accession>
<dbReference type="PROSITE" id="PS50880">
    <property type="entry name" value="TOPRIM"/>
    <property type="match status" value="1"/>
</dbReference>
<dbReference type="InterPro" id="IPR013264">
    <property type="entry name" value="DNAG_N"/>
</dbReference>
<evidence type="ECO:0000256" key="10">
    <source>
        <dbReference type="ARBA" id="ARBA00023125"/>
    </source>
</evidence>
<evidence type="ECO:0000256" key="5">
    <source>
        <dbReference type="ARBA" id="ARBA00022705"/>
    </source>
</evidence>
<organism evidence="15 16">
    <name type="scientific">Sutterella wadsworthensis 2_1_59BFAA</name>
    <dbReference type="NCBI Taxonomy" id="742823"/>
    <lineage>
        <taxon>Bacteria</taxon>
        <taxon>Pseudomonadati</taxon>
        <taxon>Pseudomonadota</taxon>
        <taxon>Betaproteobacteria</taxon>
        <taxon>Burkholderiales</taxon>
        <taxon>Sutterellaceae</taxon>
        <taxon>Sutterella</taxon>
    </lineage>
</organism>
<evidence type="ECO:0000313" key="16">
    <source>
        <dbReference type="Proteomes" id="UP000005835"/>
    </source>
</evidence>
<evidence type="ECO:0000256" key="8">
    <source>
        <dbReference type="ARBA" id="ARBA00022833"/>
    </source>
</evidence>
<comment type="similarity">
    <text evidence="12">Belongs to the DnaG primase family.</text>
</comment>
<keyword evidence="11 12" id="KW-0804">Transcription</keyword>
<keyword evidence="2 12" id="KW-0639">Primosome</keyword>
<dbReference type="Pfam" id="PF01807">
    <property type="entry name" value="Zn_ribbon_DnaG"/>
    <property type="match status" value="1"/>
</dbReference>
<evidence type="ECO:0000259" key="14">
    <source>
        <dbReference type="PROSITE" id="PS50880"/>
    </source>
</evidence>
<dbReference type="SMART" id="SM00493">
    <property type="entry name" value="TOPRIM"/>
    <property type="match status" value="1"/>
</dbReference>
<comment type="caution">
    <text evidence="15">The sequence shown here is derived from an EMBL/GenBank/DDBJ whole genome shotgun (WGS) entry which is preliminary data.</text>
</comment>
<comment type="subunit">
    <text evidence="12">Monomer. Interacts with DnaB.</text>
</comment>
<evidence type="ECO:0000256" key="6">
    <source>
        <dbReference type="ARBA" id="ARBA00022723"/>
    </source>
</evidence>
<dbReference type="GO" id="GO:0000428">
    <property type="term" value="C:DNA-directed RNA polymerase complex"/>
    <property type="evidence" value="ECO:0007669"/>
    <property type="project" value="UniProtKB-KW"/>
</dbReference>
<dbReference type="HOGENOM" id="CLU_013501_5_0_4"/>
<dbReference type="SUPFAM" id="SSF57783">
    <property type="entry name" value="Zinc beta-ribbon"/>
    <property type="match status" value="1"/>
</dbReference>
<protein>
    <recommendedName>
        <fullName evidence="12">DNA primase</fullName>
        <ecNumber evidence="12">2.7.7.101</ecNumber>
    </recommendedName>
</protein>
<evidence type="ECO:0000256" key="1">
    <source>
        <dbReference type="ARBA" id="ARBA00022478"/>
    </source>
</evidence>
<sequence>MIPEGFITGLLERADIVDVINRYVPLKKAGRNWMCCCPFHKEKTPSFSVSQTKQFFKCFGCGEAGNAIGFIMKYEGLEFPDAVRKLAGYYSMEVPEDRSPAKIKAREKARTLTDYMGEAAAFYTEQLRRNAGASDYLKNRCISAATAAKFGLGYSPDDWHPLQTLFGEKYSDRALEECGLVNVRNDRRYDAFRGRIMFPIRNAKGLVIGFGARTMNGDEQPKYLNSPETPIYHKGSELYGYFEGREAIYGKGRAIVCEGYMDVIQLSQAGFEEAVAALGTSITPEHVRKLLKLTDSVYFSFDGDAAGRKAARRALEAALPVITDVQKAGFIILPPEHDPDSLIKAEGAEGFERQIEKAYGLTDFMKKLLLEGKELMYAEERAKLVAEAKPWVLSMQHAPILRLAFIRELAGIARLQADDIERQYGLAGAAPSRPSFDGGRQQGRGGFARRRDDRFPRWPAKPAPEPRVRVKDVRERMLQCLLSYPHLVSEFSHSIEEEFLSSTHPAAERIIEVWRAAAAEDEEGGCVNPASLLMRLGESASLSYYEELLTEELSTGTPEEGARLEVRKAFIELELERTKARIEMLAHDAARDMDAMRRLNDRRAELQRLADEARLAEREYRLRIENQARFESQRAAEKPSGGEFAPLSSNPIVAQLQRFLRGDTGTSSVSGAQAAPQGASRVSTSAVREALAASAAGRTAGDFTAFAESLPPELSDEKVDFVPDGMKEYDVSGMPPDVPFDDEAPYRYDDAGDPDADLNVGL</sequence>
<dbReference type="SUPFAM" id="SSF56731">
    <property type="entry name" value="DNA primase core"/>
    <property type="match status" value="1"/>
</dbReference>
<dbReference type="GO" id="GO:1990077">
    <property type="term" value="C:primosome complex"/>
    <property type="evidence" value="ECO:0007669"/>
    <property type="project" value="UniProtKB-KW"/>
</dbReference>
<dbReference type="EC" id="2.7.7.101" evidence="12"/>
<dbReference type="Pfam" id="PF08275">
    <property type="entry name" value="DNAG_N"/>
    <property type="match status" value="1"/>
</dbReference>
<comment type="function">
    <text evidence="12">RNA polymerase that catalyzes the synthesis of short RNA molecules used as primers for DNA polymerase during DNA replication.</text>
</comment>
<dbReference type="GO" id="GO:0003899">
    <property type="term" value="F:DNA-directed RNA polymerase activity"/>
    <property type="evidence" value="ECO:0007669"/>
    <property type="project" value="UniProtKB-UniRule"/>
</dbReference>
<keyword evidence="16" id="KW-1185">Reference proteome</keyword>
<evidence type="ECO:0000256" key="13">
    <source>
        <dbReference type="SAM" id="MobiDB-lite"/>
    </source>
</evidence>
<evidence type="ECO:0000256" key="11">
    <source>
        <dbReference type="ARBA" id="ARBA00023163"/>
    </source>
</evidence>
<keyword evidence="9" id="KW-0460">Magnesium</keyword>
<comment type="cofactor">
    <cofactor evidence="12">
        <name>Zn(2+)</name>
        <dbReference type="ChEBI" id="CHEBI:29105"/>
    </cofactor>
    <text evidence="12">Binds 1 zinc ion per monomer.</text>
</comment>
<dbReference type="SMART" id="SM00400">
    <property type="entry name" value="ZnF_CHCC"/>
    <property type="match status" value="1"/>
</dbReference>
<feature type="region of interest" description="Disordered" evidence="13">
    <location>
        <begin position="725"/>
        <end position="762"/>
    </location>
</feature>
<dbReference type="eggNOG" id="COG0358">
    <property type="taxonomic scope" value="Bacteria"/>
</dbReference>
<dbReference type="RefSeq" id="WP_005435651.1">
    <property type="nucleotide sequence ID" value="NZ_JH815517.1"/>
</dbReference>
<dbReference type="InterPro" id="IPR034151">
    <property type="entry name" value="TOPRIM_DnaG_bac"/>
</dbReference>
<proteinExistence type="inferred from homology"/>
<gene>
    <name evidence="12" type="primary">dnaG</name>
    <name evidence="15" type="ORF">HMPREF9465_01499</name>
</gene>
<keyword evidence="4 12" id="KW-0548">Nucleotidyltransferase</keyword>
<dbReference type="PANTHER" id="PTHR30313:SF2">
    <property type="entry name" value="DNA PRIMASE"/>
    <property type="match status" value="1"/>
</dbReference>
<dbReference type="InterPro" id="IPR006171">
    <property type="entry name" value="TOPRIM_dom"/>
</dbReference>
<dbReference type="InterPro" id="IPR050219">
    <property type="entry name" value="DnaG_primase"/>
</dbReference>
<evidence type="ECO:0000256" key="12">
    <source>
        <dbReference type="HAMAP-Rule" id="MF_00974"/>
    </source>
</evidence>
<keyword evidence="10 12" id="KW-0238">DNA-binding</keyword>
<keyword evidence="3 12" id="KW-0808">Transferase</keyword>
<dbReference type="FunFam" id="3.40.1360.10:FF:000002">
    <property type="entry name" value="DNA primase"/>
    <property type="match status" value="1"/>
</dbReference>
<dbReference type="PATRIC" id="fig|742823.3.peg.1491"/>
<dbReference type="Proteomes" id="UP000005835">
    <property type="component" value="Unassembled WGS sequence"/>
</dbReference>
<dbReference type="Gene3D" id="3.90.980.10">
    <property type="entry name" value="DNA primase, catalytic core, N-terminal domain"/>
    <property type="match status" value="1"/>
</dbReference>
<dbReference type="EMBL" id="ADMG01000035">
    <property type="protein sequence ID" value="EKB30809.1"/>
    <property type="molecule type" value="Genomic_DNA"/>
</dbReference>
<dbReference type="InterPro" id="IPR006295">
    <property type="entry name" value="DNA_primase_DnaG"/>
</dbReference>
<evidence type="ECO:0000256" key="3">
    <source>
        <dbReference type="ARBA" id="ARBA00022679"/>
    </source>
</evidence>
<keyword evidence="6 12" id="KW-0479">Metal-binding</keyword>
<dbReference type="NCBIfam" id="TIGR01391">
    <property type="entry name" value="dnaG"/>
    <property type="match status" value="1"/>
</dbReference>
<dbReference type="STRING" id="742823.HMPREF9465_01499"/>
<dbReference type="HAMAP" id="MF_00974">
    <property type="entry name" value="DNA_primase_DnaG"/>
    <property type="match status" value="1"/>
</dbReference>
<dbReference type="GO" id="GO:0006269">
    <property type="term" value="P:DNA replication, synthesis of primer"/>
    <property type="evidence" value="ECO:0007669"/>
    <property type="project" value="UniProtKB-UniRule"/>
</dbReference>
<dbReference type="InterPro" id="IPR037068">
    <property type="entry name" value="DNA_primase_core_N_sf"/>
</dbReference>
<keyword evidence="7 12" id="KW-0863">Zinc-finger</keyword>
<feature type="domain" description="Toprim" evidence="14">
    <location>
        <begin position="252"/>
        <end position="331"/>
    </location>
</feature>
<evidence type="ECO:0000313" key="15">
    <source>
        <dbReference type="EMBL" id="EKB30809.1"/>
    </source>
</evidence>
<dbReference type="CDD" id="cd03364">
    <property type="entry name" value="TOPRIM_DnaG_primases"/>
    <property type="match status" value="1"/>
</dbReference>
<keyword evidence="1 12" id="KW-0240">DNA-directed RNA polymerase</keyword>
<comment type="catalytic activity">
    <reaction evidence="12">
        <text>ssDNA + n NTP = ssDNA/pppN(pN)n-1 hybrid + (n-1) diphosphate.</text>
        <dbReference type="EC" id="2.7.7.101"/>
    </reaction>
</comment>
<dbReference type="FunFam" id="3.90.580.10:FF:000001">
    <property type="entry name" value="DNA primase"/>
    <property type="match status" value="1"/>
</dbReference>
<dbReference type="GO" id="GO:0005737">
    <property type="term" value="C:cytoplasm"/>
    <property type="evidence" value="ECO:0007669"/>
    <property type="project" value="TreeGrafter"/>
</dbReference>